<sequence>MREEGGGRNNNLGHKDLIIRCRIVVRDENQSRVVSTATLSPMQGKSILVIGTTTSSDKDTIQGTGISIYTGESALPLPPTNYIDDFKFISFHCTFLDGHQI</sequence>
<organism evidence="1 2">
    <name type="scientific">Botrytis porri</name>
    <dbReference type="NCBI Taxonomy" id="87229"/>
    <lineage>
        <taxon>Eukaryota</taxon>
        <taxon>Fungi</taxon>
        <taxon>Dikarya</taxon>
        <taxon>Ascomycota</taxon>
        <taxon>Pezizomycotina</taxon>
        <taxon>Leotiomycetes</taxon>
        <taxon>Helotiales</taxon>
        <taxon>Sclerotiniaceae</taxon>
        <taxon>Botrytis</taxon>
    </lineage>
</organism>
<name>A0A4Z1L5A1_9HELO</name>
<protein>
    <submittedName>
        <fullName evidence="1">Uncharacterized protein</fullName>
    </submittedName>
</protein>
<proteinExistence type="predicted"/>
<dbReference type="EMBL" id="PQXO01000013">
    <property type="protein sequence ID" value="TGO91992.1"/>
    <property type="molecule type" value="Genomic_DNA"/>
</dbReference>
<reference evidence="1 2" key="1">
    <citation type="submission" date="2017-12" db="EMBL/GenBank/DDBJ databases">
        <title>Comparative genomics of Botrytis spp.</title>
        <authorList>
            <person name="Valero-Jimenez C.A."/>
            <person name="Tapia P."/>
            <person name="Veloso J."/>
            <person name="Silva-Moreno E."/>
            <person name="Staats M."/>
            <person name="Valdes J.H."/>
            <person name="Van Kan J.A.L."/>
        </authorList>
    </citation>
    <scope>NUCLEOTIDE SEQUENCE [LARGE SCALE GENOMIC DNA]</scope>
    <source>
        <strain evidence="1 2">MUCL3349</strain>
    </source>
</reference>
<accession>A0A4Z1L5A1</accession>
<dbReference type="AlphaFoldDB" id="A0A4Z1L5A1"/>
<keyword evidence="2" id="KW-1185">Reference proteome</keyword>
<dbReference type="Proteomes" id="UP000297280">
    <property type="component" value="Unassembled WGS sequence"/>
</dbReference>
<evidence type="ECO:0000313" key="1">
    <source>
        <dbReference type="EMBL" id="TGO91992.1"/>
    </source>
</evidence>
<comment type="caution">
    <text evidence="1">The sequence shown here is derived from an EMBL/GenBank/DDBJ whole genome shotgun (WGS) entry which is preliminary data.</text>
</comment>
<evidence type="ECO:0000313" key="2">
    <source>
        <dbReference type="Proteomes" id="UP000297280"/>
    </source>
</evidence>
<gene>
    <name evidence="1" type="ORF">BPOR_0013g00230</name>
</gene>